<comment type="caution">
    <text evidence="7">The sequence shown here is derived from an EMBL/GenBank/DDBJ whole genome shotgun (WGS) entry which is preliminary data.</text>
</comment>
<dbReference type="PANTHER" id="PTHR33529">
    <property type="entry name" value="SLR0882 PROTEIN-RELATED"/>
    <property type="match status" value="1"/>
</dbReference>
<dbReference type="Proteomes" id="UP000557717">
    <property type="component" value="Unassembled WGS sequence"/>
</dbReference>
<feature type="transmembrane region" description="Helical" evidence="6">
    <location>
        <begin position="338"/>
        <end position="355"/>
    </location>
</feature>
<evidence type="ECO:0000256" key="5">
    <source>
        <dbReference type="ARBA" id="ARBA00023136"/>
    </source>
</evidence>
<organism evidence="7 8">
    <name type="scientific">Haloferula luteola</name>
    <dbReference type="NCBI Taxonomy" id="595692"/>
    <lineage>
        <taxon>Bacteria</taxon>
        <taxon>Pseudomonadati</taxon>
        <taxon>Verrucomicrobiota</taxon>
        <taxon>Verrucomicrobiia</taxon>
        <taxon>Verrucomicrobiales</taxon>
        <taxon>Verrucomicrobiaceae</taxon>
        <taxon>Haloferula</taxon>
    </lineage>
</organism>
<dbReference type="Pfam" id="PF03739">
    <property type="entry name" value="LptF_LptG"/>
    <property type="match status" value="1"/>
</dbReference>
<keyword evidence="5 6" id="KW-0472">Membrane</keyword>
<accession>A0A840V954</accession>
<name>A0A840V954_9BACT</name>
<sequence length="386" mass="43296">MRISDRYIGRHVLTGTLFAIVLLSLLLVLGNVFKQIRPLLVEFGAPIWVLGEFTLSVLPVSLIFTIPWAFLSAVLLVFGRLSSDNELNAFRAAGVSLARLSAPVIAIGTALSLFCLWLNLGVAPKASKEVEDIVRSTLIRDPRTLLRAGVDQSRFKNIRVYSENDNGEVFENFHIFKMGSQDGGEDTAYIHAHTATTVNDSEKQEIRLKFTEAYVEGTPARKSDEESQSTPQEFVLLSDELEWMLLNYSRDFSKDKVKPKTLTNPELDAIADNFKPLPLGPKATKAELKLQKARKKIRERYLAEKTRRYTSSFACLAFAFIGIPLGMKARRRDTSTGLIISLGIGALYFLASSMIEPSEGMAYLLWIPNILCVALGFFFFRRARFR</sequence>
<keyword evidence="3 6" id="KW-0812">Transmembrane</keyword>
<feature type="transmembrane region" description="Helical" evidence="6">
    <location>
        <begin position="100"/>
        <end position="120"/>
    </location>
</feature>
<dbReference type="RefSeq" id="WP_184021698.1">
    <property type="nucleotide sequence ID" value="NZ_JACHFD010000030.1"/>
</dbReference>
<evidence type="ECO:0000313" key="8">
    <source>
        <dbReference type="Proteomes" id="UP000557717"/>
    </source>
</evidence>
<dbReference type="AlphaFoldDB" id="A0A840V954"/>
<evidence type="ECO:0000313" key="7">
    <source>
        <dbReference type="EMBL" id="MBB5353596.1"/>
    </source>
</evidence>
<dbReference type="InterPro" id="IPR005495">
    <property type="entry name" value="LptG/LptF_permease"/>
</dbReference>
<evidence type="ECO:0000256" key="1">
    <source>
        <dbReference type="ARBA" id="ARBA00004651"/>
    </source>
</evidence>
<feature type="transmembrane region" description="Helical" evidence="6">
    <location>
        <begin position="12"/>
        <end position="33"/>
    </location>
</feature>
<evidence type="ECO:0000256" key="6">
    <source>
        <dbReference type="SAM" id="Phobius"/>
    </source>
</evidence>
<evidence type="ECO:0000256" key="4">
    <source>
        <dbReference type="ARBA" id="ARBA00022989"/>
    </source>
</evidence>
<evidence type="ECO:0000256" key="3">
    <source>
        <dbReference type="ARBA" id="ARBA00022692"/>
    </source>
</evidence>
<dbReference type="EMBL" id="JACHFD010000030">
    <property type="protein sequence ID" value="MBB5353596.1"/>
    <property type="molecule type" value="Genomic_DNA"/>
</dbReference>
<feature type="transmembrane region" description="Helical" evidence="6">
    <location>
        <begin position="53"/>
        <end position="79"/>
    </location>
</feature>
<keyword evidence="8" id="KW-1185">Reference proteome</keyword>
<reference evidence="7 8" key="1">
    <citation type="submission" date="2020-08" db="EMBL/GenBank/DDBJ databases">
        <title>Genomic Encyclopedia of Type Strains, Phase IV (KMG-IV): sequencing the most valuable type-strain genomes for metagenomic binning, comparative biology and taxonomic classification.</title>
        <authorList>
            <person name="Goeker M."/>
        </authorList>
    </citation>
    <scope>NUCLEOTIDE SEQUENCE [LARGE SCALE GENOMIC DNA]</scope>
    <source>
        <strain evidence="7 8">YC6886</strain>
    </source>
</reference>
<keyword evidence="4 6" id="KW-1133">Transmembrane helix</keyword>
<gene>
    <name evidence="7" type="ORF">HNR46_003857</name>
</gene>
<dbReference type="GO" id="GO:0043190">
    <property type="term" value="C:ATP-binding cassette (ABC) transporter complex"/>
    <property type="evidence" value="ECO:0007669"/>
    <property type="project" value="TreeGrafter"/>
</dbReference>
<keyword evidence="2" id="KW-1003">Cell membrane</keyword>
<dbReference type="GO" id="GO:0015920">
    <property type="term" value="P:lipopolysaccharide transport"/>
    <property type="evidence" value="ECO:0007669"/>
    <property type="project" value="TreeGrafter"/>
</dbReference>
<feature type="transmembrane region" description="Helical" evidence="6">
    <location>
        <begin position="361"/>
        <end position="380"/>
    </location>
</feature>
<protein>
    <submittedName>
        <fullName evidence="7">Lipopolysaccharide export system permease protein</fullName>
    </submittedName>
</protein>
<evidence type="ECO:0000256" key="2">
    <source>
        <dbReference type="ARBA" id="ARBA00022475"/>
    </source>
</evidence>
<proteinExistence type="predicted"/>
<feature type="transmembrane region" description="Helical" evidence="6">
    <location>
        <begin position="309"/>
        <end position="326"/>
    </location>
</feature>
<comment type="subcellular location">
    <subcellularLocation>
        <location evidence="1">Cell membrane</location>
        <topology evidence="1">Multi-pass membrane protein</topology>
    </subcellularLocation>
</comment>
<dbReference type="PANTHER" id="PTHR33529:SF2">
    <property type="entry name" value="LIPOPOLYSACCHARIDE EXPORT SYSTEM PERMEASE PROTEIN LPTG"/>
    <property type="match status" value="1"/>
</dbReference>